<proteinExistence type="predicted"/>
<dbReference type="Proteomes" id="UP000001695">
    <property type="component" value="Chromosome"/>
</dbReference>
<keyword evidence="5" id="KW-1185">Reference proteome</keyword>
<gene>
    <name evidence="4" type="ordered locus">Bind_2981</name>
</gene>
<dbReference type="GO" id="GO:0000976">
    <property type="term" value="F:transcription cis-regulatory region binding"/>
    <property type="evidence" value="ECO:0007669"/>
    <property type="project" value="TreeGrafter"/>
</dbReference>
<feature type="DNA-binding region" description="H-T-H motif" evidence="2">
    <location>
        <begin position="26"/>
        <end position="45"/>
    </location>
</feature>
<dbReference type="PROSITE" id="PS50977">
    <property type="entry name" value="HTH_TETR_2"/>
    <property type="match status" value="1"/>
</dbReference>
<dbReference type="Gene3D" id="1.10.357.10">
    <property type="entry name" value="Tetracycline Repressor, domain 2"/>
    <property type="match status" value="1"/>
</dbReference>
<dbReference type="InterPro" id="IPR001647">
    <property type="entry name" value="HTH_TetR"/>
</dbReference>
<evidence type="ECO:0000256" key="1">
    <source>
        <dbReference type="ARBA" id="ARBA00023125"/>
    </source>
</evidence>
<dbReference type="PANTHER" id="PTHR30055">
    <property type="entry name" value="HTH-TYPE TRANSCRIPTIONAL REGULATOR RUTR"/>
    <property type="match status" value="1"/>
</dbReference>
<dbReference type="Pfam" id="PF00440">
    <property type="entry name" value="TetR_N"/>
    <property type="match status" value="1"/>
</dbReference>
<dbReference type="eggNOG" id="COG1309">
    <property type="taxonomic scope" value="Bacteria"/>
</dbReference>
<dbReference type="InterPro" id="IPR050109">
    <property type="entry name" value="HTH-type_TetR-like_transc_reg"/>
</dbReference>
<evidence type="ECO:0000313" key="5">
    <source>
        <dbReference type="Proteomes" id="UP000001695"/>
    </source>
</evidence>
<dbReference type="STRING" id="395963.Bind_2981"/>
<evidence type="ECO:0000256" key="2">
    <source>
        <dbReference type="PROSITE-ProRule" id="PRU00335"/>
    </source>
</evidence>
<reference evidence="4 5" key="2">
    <citation type="journal article" date="2010" name="J. Bacteriol.">
        <title>Complete genome sequence of Beijerinckia indica subsp. indica.</title>
        <authorList>
            <person name="Tamas I."/>
            <person name="Dedysh S.N."/>
            <person name="Liesack W."/>
            <person name="Stott M.B."/>
            <person name="Alam M."/>
            <person name="Murrell J.C."/>
            <person name="Dunfield P.F."/>
        </authorList>
    </citation>
    <scope>NUCLEOTIDE SEQUENCE [LARGE SCALE GENOMIC DNA]</scope>
    <source>
        <strain evidence="5">ATCC 9039 / DSM 1715 / NCIMB 8712</strain>
    </source>
</reference>
<keyword evidence="1 2" id="KW-0238">DNA-binding</keyword>
<dbReference type="HOGENOM" id="CLU_095332_0_2_5"/>
<protein>
    <submittedName>
        <fullName evidence="4">Transcriptional regulator, TetR family</fullName>
    </submittedName>
</protein>
<dbReference type="SUPFAM" id="SSF46689">
    <property type="entry name" value="Homeodomain-like"/>
    <property type="match status" value="1"/>
</dbReference>
<dbReference type="PRINTS" id="PR00455">
    <property type="entry name" value="HTHTETR"/>
</dbReference>
<dbReference type="PANTHER" id="PTHR30055:SF239">
    <property type="entry name" value="TRANSCRIPTIONAL REGULATORY PROTEIN"/>
    <property type="match status" value="1"/>
</dbReference>
<organism evidence="4 5">
    <name type="scientific">Beijerinckia indica subsp. indica (strain ATCC 9039 / DSM 1715 / NCIMB 8712)</name>
    <dbReference type="NCBI Taxonomy" id="395963"/>
    <lineage>
        <taxon>Bacteria</taxon>
        <taxon>Pseudomonadati</taxon>
        <taxon>Pseudomonadota</taxon>
        <taxon>Alphaproteobacteria</taxon>
        <taxon>Hyphomicrobiales</taxon>
        <taxon>Beijerinckiaceae</taxon>
        <taxon>Beijerinckia</taxon>
    </lineage>
</organism>
<feature type="domain" description="HTH tetR-type" evidence="3">
    <location>
        <begin position="3"/>
        <end position="63"/>
    </location>
</feature>
<dbReference type="OrthoDB" id="3218408at2"/>
<dbReference type="RefSeq" id="WP_012385895.1">
    <property type="nucleotide sequence ID" value="NC_010581.1"/>
</dbReference>
<accession>B2IL06</accession>
<dbReference type="InterPro" id="IPR009057">
    <property type="entry name" value="Homeodomain-like_sf"/>
</dbReference>
<evidence type="ECO:0000313" key="4">
    <source>
        <dbReference type="EMBL" id="ACB96546.1"/>
    </source>
</evidence>
<evidence type="ECO:0000259" key="3">
    <source>
        <dbReference type="PROSITE" id="PS50977"/>
    </source>
</evidence>
<reference evidence="5" key="1">
    <citation type="submission" date="2008-03" db="EMBL/GenBank/DDBJ databases">
        <title>Complete sequence of chromosome of Beijerinckia indica subsp. indica ATCC 9039.</title>
        <authorList>
            <consortium name="US DOE Joint Genome Institute"/>
            <person name="Copeland A."/>
            <person name="Lucas S."/>
            <person name="Lapidus A."/>
            <person name="Glavina del Rio T."/>
            <person name="Dalin E."/>
            <person name="Tice H."/>
            <person name="Bruce D."/>
            <person name="Goodwin L."/>
            <person name="Pitluck S."/>
            <person name="LaButti K."/>
            <person name="Schmutz J."/>
            <person name="Larimer F."/>
            <person name="Land M."/>
            <person name="Hauser L."/>
            <person name="Kyrpides N."/>
            <person name="Mikhailova N."/>
            <person name="Dunfield P.F."/>
            <person name="Dedysh S.N."/>
            <person name="Liesack W."/>
            <person name="Saw J.H."/>
            <person name="Alam M."/>
            <person name="Chen Y."/>
            <person name="Murrell J.C."/>
            <person name="Richardson P."/>
        </authorList>
    </citation>
    <scope>NUCLEOTIDE SEQUENCE [LARGE SCALE GENOMIC DNA]</scope>
    <source>
        <strain evidence="5">ATCC 9039 / DSM 1715 / NCIMB 8712</strain>
    </source>
</reference>
<dbReference type="EMBL" id="CP001016">
    <property type="protein sequence ID" value="ACB96546.1"/>
    <property type="molecule type" value="Genomic_DNA"/>
</dbReference>
<dbReference type="GO" id="GO:0003700">
    <property type="term" value="F:DNA-binding transcription factor activity"/>
    <property type="evidence" value="ECO:0007669"/>
    <property type="project" value="TreeGrafter"/>
</dbReference>
<sequence length="180" mass="20371">MERLDRQVWIKAGLAALAENGLAAVRVELLAKQLKITKGSFYWHFADRRELLSAMIETWENNQTTEIIALVEAEGGPSHERLEHLSIALTQLDMQLEVAMRGWAATDSDVRRVLQRIDLARCAYLRSIIESAGVPSDAAQARARLVYYALIGELMSGSEDWLQTHLESMALNRPMILRWP</sequence>
<dbReference type="KEGG" id="bid:Bind_2981"/>
<dbReference type="AlphaFoldDB" id="B2IL06"/>
<name>B2IL06_BEII9</name>